<proteinExistence type="predicted"/>
<protein>
    <submittedName>
        <fullName evidence="3">Uncharacterized protein</fullName>
    </submittedName>
</protein>
<evidence type="ECO:0000256" key="1">
    <source>
        <dbReference type="SAM" id="MobiDB-lite"/>
    </source>
</evidence>
<reference evidence="3 4" key="1">
    <citation type="journal article" date="2024" name="Ann. Entomol. Soc. Am.">
        <title>Genomic analyses of the southern and eastern yellowjacket wasps (Hymenoptera: Vespidae) reveal evolutionary signatures of social life.</title>
        <authorList>
            <person name="Catto M.A."/>
            <person name="Caine P.B."/>
            <person name="Orr S.E."/>
            <person name="Hunt B.G."/>
            <person name="Goodisman M.A.D."/>
        </authorList>
    </citation>
    <scope>NUCLEOTIDE SEQUENCE [LARGE SCALE GENOMIC DNA]</scope>
    <source>
        <strain evidence="3">232</strain>
        <tissue evidence="3">Head and thorax</tissue>
    </source>
</reference>
<keyword evidence="2" id="KW-1133">Transmembrane helix</keyword>
<accession>A0ABD2AWK3</accession>
<evidence type="ECO:0000313" key="3">
    <source>
        <dbReference type="EMBL" id="KAL2724991.1"/>
    </source>
</evidence>
<feature type="region of interest" description="Disordered" evidence="1">
    <location>
        <begin position="173"/>
        <end position="194"/>
    </location>
</feature>
<name>A0ABD2AWK3_VESMC</name>
<gene>
    <name evidence="3" type="ORF">V1477_018852</name>
</gene>
<keyword evidence="2" id="KW-0472">Membrane</keyword>
<dbReference type="Proteomes" id="UP001607303">
    <property type="component" value="Unassembled WGS sequence"/>
</dbReference>
<evidence type="ECO:0000256" key="2">
    <source>
        <dbReference type="SAM" id="Phobius"/>
    </source>
</evidence>
<dbReference type="EMBL" id="JAYRBN010000112">
    <property type="protein sequence ID" value="KAL2724991.1"/>
    <property type="molecule type" value="Genomic_DNA"/>
</dbReference>
<comment type="caution">
    <text evidence="3">The sequence shown here is derived from an EMBL/GenBank/DDBJ whole genome shotgun (WGS) entry which is preliminary data.</text>
</comment>
<keyword evidence="4" id="KW-1185">Reference proteome</keyword>
<dbReference type="AlphaFoldDB" id="A0ABD2AWK3"/>
<evidence type="ECO:0000313" key="4">
    <source>
        <dbReference type="Proteomes" id="UP001607303"/>
    </source>
</evidence>
<sequence>MRLCTQEGTLVKERSAAYEEEEPSILRMTHDENGTKSIDSGHEFPPPLFTSRFSHRFLLRAFNDFAFSSNKRKWDKKEEKSCVRRKIFSANVRKRCLWRSQSKPKHPGVAGVTIVRIKGNSRWVHTGPSLYEIEILAAGQTSIQPAAALAVAAVVAAAAAAAAAAAVAAVAELERSSSVPRHPKPPISKDSLRP</sequence>
<organism evidence="3 4">
    <name type="scientific">Vespula maculifrons</name>
    <name type="common">Eastern yellow jacket</name>
    <name type="synonym">Wasp</name>
    <dbReference type="NCBI Taxonomy" id="7453"/>
    <lineage>
        <taxon>Eukaryota</taxon>
        <taxon>Metazoa</taxon>
        <taxon>Ecdysozoa</taxon>
        <taxon>Arthropoda</taxon>
        <taxon>Hexapoda</taxon>
        <taxon>Insecta</taxon>
        <taxon>Pterygota</taxon>
        <taxon>Neoptera</taxon>
        <taxon>Endopterygota</taxon>
        <taxon>Hymenoptera</taxon>
        <taxon>Apocrita</taxon>
        <taxon>Aculeata</taxon>
        <taxon>Vespoidea</taxon>
        <taxon>Vespidae</taxon>
        <taxon>Vespinae</taxon>
        <taxon>Vespula</taxon>
    </lineage>
</organism>
<feature type="transmembrane region" description="Helical" evidence="2">
    <location>
        <begin position="146"/>
        <end position="171"/>
    </location>
</feature>
<keyword evidence="2" id="KW-0812">Transmembrane</keyword>